<dbReference type="PANTHER" id="PTHR43280:SF28">
    <property type="entry name" value="HTH-TYPE TRANSCRIPTIONAL ACTIVATOR RHAS"/>
    <property type="match status" value="1"/>
</dbReference>
<dbReference type="KEGG" id="plut:EI981_18655"/>
<dbReference type="PANTHER" id="PTHR43280">
    <property type="entry name" value="ARAC-FAMILY TRANSCRIPTIONAL REGULATOR"/>
    <property type="match status" value="1"/>
</dbReference>
<proteinExistence type="predicted"/>
<dbReference type="Gene3D" id="1.10.10.60">
    <property type="entry name" value="Homeodomain-like"/>
    <property type="match status" value="2"/>
</dbReference>
<dbReference type="InterPro" id="IPR014710">
    <property type="entry name" value="RmlC-like_jellyroll"/>
</dbReference>
<protein>
    <submittedName>
        <fullName evidence="5">Helix-turn-helix domain-containing protein</fullName>
    </submittedName>
</protein>
<dbReference type="InterPro" id="IPR011051">
    <property type="entry name" value="RmlC_Cupin_sf"/>
</dbReference>
<evidence type="ECO:0000313" key="6">
    <source>
        <dbReference type="Proteomes" id="UP000270678"/>
    </source>
</evidence>
<dbReference type="AlphaFoldDB" id="A0A3Q9ICT3"/>
<keyword evidence="1" id="KW-0805">Transcription regulation</keyword>
<evidence type="ECO:0000256" key="2">
    <source>
        <dbReference type="ARBA" id="ARBA00023125"/>
    </source>
</evidence>
<dbReference type="RefSeq" id="WP_127000703.1">
    <property type="nucleotide sequence ID" value="NZ_CP034346.1"/>
</dbReference>
<keyword evidence="3" id="KW-0804">Transcription</keyword>
<dbReference type="GO" id="GO:0043565">
    <property type="term" value="F:sequence-specific DNA binding"/>
    <property type="evidence" value="ECO:0007669"/>
    <property type="project" value="InterPro"/>
</dbReference>
<dbReference type="Pfam" id="PF12833">
    <property type="entry name" value="HTH_18"/>
    <property type="match status" value="1"/>
</dbReference>
<keyword evidence="6" id="KW-1185">Reference proteome</keyword>
<dbReference type="GO" id="GO:0003700">
    <property type="term" value="F:DNA-binding transcription factor activity"/>
    <property type="evidence" value="ECO:0007669"/>
    <property type="project" value="InterPro"/>
</dbReference>
<dbReference type="PROSITE" id="PS01124">
    <property type="entry name" value="HTH_ARAC_FAMILY_2"/>
    <property type="match status" value="1"/>
</dbReference>
<dbReference type="Pfam" id="PF07883">
    <property type="entry name" value="Cupin_2"/>
    <property type="match status" value="1"/>
</dbReference>
<accession>A0A3Q9ICT3</accession>
<feature type="domain" description="HTH araC/xylS-type" evidence="4">
    <location>
        <begin position="186"/>
        <end position="284"/>
    </location>
</feature>
<dbReference type="SUPFAM" id="SSF46689">
    <property type="entry name" value="Homeodomain-like"/>
    <property type="match status" value="2"/>
</dbReference>
<dbReference type="EMBL" id="CP034346">
    <property type="protein sequence ID" value="AZS16265.1"/>
    <property type="molecule type" value="Genomic_DNA"/>
</dbReference>
<name>A0A3Q9ICT3_9BACL</name>
<dbReference type="InterPro" id="IPR009057">
    <property type="entry name" value="Homeodomain-like_sf"/>
</dbReference>
<dbReference type="Proteomes" id="UP000270678">
    <property type="component" value="Chromosome"/>
</dbReference>
<dbReference type="PROSITE" id="PS00041">
    <property type="entry name" value="HTH_ARAC_FAMILY_1"/>
    <property type="match status" value="1"/>
</dbReference>
<dbReference type="InterPro" id="IPR018062">
    <property type="entry name" value="HTH_AraC-typ_CS"/>
</dbReference>
<evidence type="ECO:0000259" key="4">
    <source>
        <dbReference type="PROSITE" id="PS01124"/>
    </source>
</evidence>
<evidence type="ECO:0000256" key="3">
    <source>
        <dbReference type="ARBA" id="ARBA00023163"/>
    </source>
</evidence>
<organism evidence="5 6">
    <name type="scientific">Paenibacillus lutimineralis</name>
    <dbReference type="NCBI Taxonomy" id="2707005"/>
    <lineage>
        <taxon>Bacteria</taxon>
        <taxon>Bacillati</taxon>
        <taxon>Bacillota</taxon>
        <taxon>Bacilli</taxon>
        <taxon>Bacillales</taxon>
        <taxon>Paenibacillaceae</taxon>
        <taxon>Paenibacillus</taxon>
    </lineage>
</organism>
<evidence type="ECO:0000313" key="5">
    <source>
        <dbReference type="EMBL" id="AZS16265.1"/>
    </source>
</evidence>
<dbReference type="OrthoDB" id="9799319at2"/>
<dbReference type="Gene3D" id="2.60.120.10">
    <property type="entry name" value="Jelly Rolls"/>
    <property type="match status" value="1"/>
</dbReference>
<evidence type="ECO:0000256" key="1">
    <source>
        <dbReference type="ARBA" id="ARBA00023015"/>
    </source>
</evidence>
<dbReference type="SMART" id="SM00342">
    <property type="entry name" value="HTH_ARAC"/>
    <property type="match status" value="1"/>
</dbReference>
<dbReference type="InterPro" id="IPR013096">
    <property type="entry name" value="Cupin_2"/>
</dbReference>
<gene>
    <name evidence="5" type="ORF">EI981_18655</name>
</gene>
<dbReference type="InterPro" id="IPR018060">
    <property type="entry name" value="HTH_AraC"/>
</dbReference>
<dbReference type="SUPFAM" id="SSF51182">
    <property type="entry name" value="RmlC-like cupins"/>
    <property type="match status" value="1"/>
</dbReference>
<keyword evidence="2" id="KW-0238">DNA-binding</keyword>
<reference evidence="6" key="1">
    <citation type="submission" date="2018-12" db="EMBL/GenBank/DDBJ databases">
        <title>Complete genome sequence of Paenibacillus sp. MBLB1234.</title>
        <authorList>
            <person name="Nam Y.-D."/>
            <person name="Kang J."/>
            <person name="Chung W.-H."/>
            <person name="Park Y.S."/>
        </authorList>
    </citation>
    <scope>NUCLEOTIDE SEQUENCE [LARGE SCALE GENOMIC DNA]</scope>
    <source>
        <strain evidence="6">MBLB1234</strain>
    </source>
</reference>
<sequence>MSIYLELPELNKDFSFKSFVNSGAGLCYPHWHKEIEIIYVTKGSLELGINDVPIRMHAGQIQFIVGGDVHYFLAAPEGERIVIQFDLSLFYDSSTDVERKKSISDSFMKMEHSSWKWPEHVMKRMRALVEDMHEENVSRREGYMYMVKARLFEMLPMIFRDIPRNEMAEYASNGNIQSRETLEQLERVFSYVEEHYQESVTLKEVAEYMGFDPFYFSRLFKKNTGKNFITFLNEYRLNKAKWLLLTEEGSMADVAEASGFGSVKTFHHLFKEATGLSPLKYRKTLAGKE</sequence>